<keyword evidence="2" id="KW-1185">Reference proteome</keyword>
<dbReference type="Proteomes" id="UP000007753">
    <property type="component" value="Plasmid pCHQ1"/>
</dbReference>
<evidence type="ECO:0000313" key="2">
    <source>
        <dbReference type="Proteomes" id="UP000007753"/>
    </source>
</evidence>
<proteinExistence type="predicted"/>
<dbReference type="EMBL" id="AP010805">
    <property type="protein sequence ID" value="BAI99024.1"/>
    <property type="molecule type" value="Genomic_DNA"/>
</dbReference>
<dbReference type="HOGENOM" id="CLU_3103947_0_0_5"/>
<accession>D4Z8U2</accession>
<reference evidence="1 2" key="1">
    <citation type="journal article" date="2010" name="J. Bacteriol.">
        <title>Complete genome sequence of the representative gamma-hexachlorocyclohexane-degrading bacterium Sphingobium japonicum UT26.</title>
        <authorList>
            <person name="Nagata Y."/>
            <person name="Ohtsubo Y."/>
            <person name="Endo R."/>
            <person name="Ichikawa N."/>
            <person name="Ankai A."/>
            <person name="Oguchi A."/>
            <person name="Fukui S."/>
            <person name="Fujita N."/>
            <person name="Tsuda M."/>
        </authorList>
    </citation>
    <scope>NUCLEOTIDE SEQUENCE [LARGE SCALE GENOMIC DNA]</scope>
    <source>
        <strain evidence="2">DSM 16413 / CCM 7287 / MTCC 6362 / UT26 / NBRC 101211 / UT26S</strain>
        <plasmid evidence="1 2">pCHQ1</plasmid>
    </source>
</reference>
<keyword evidence="1" id="KW-0614">Plasmid</keyword>
<gene>
    <name evidence="1" type="ordered locus">SJA_P1-00720</name>
</gene>
<geneLocation type="plasmid" evidence="1 2">
    <name>pCHQ1</name>
</geneLocation>
<sequence>MRRVRGLKPIRGPVFEQVNFLPCYQTDVKAPAKAMALVASFRTQDVDLIAM</sequence>
<dbReference type="AlphaFoldDB" id="D4Z8U2"/>
<evidence type="ECO:0000313" key="1">
    <source>
        <dbReference type="EMBL" id="BAI99024.1"/>
    </source>
</evidence>
<dbReference type="KEGG" id="sjp:SJA_P1-00720"/>
<protein>
    <submittedName>
        <fullName evidence="1">Uncharacterized protein</fullName>
    </submittedName>
</protein>
<name>D4Z8U2_SPHIU</name>
<organism evidence="1 2">
    <name type="scientific">Sphingobium indicum (strain DSM 16413 / CCM 7287 / MTCC 6362 / UT26 / NBRC 101211 / UT26S)</name>
    <name type="common">Sphingobium japonicum</name>
    <dbReference type="NCBI Taxonomy" id="452662"/>
    <lineage>
        <taxon>Bacteria</taxon>
        <taxon>Pseudomonadati</taxon>
        <taxon>Pseudomonadota</taxon>
        <taxon>Alphaproteobacteria</taxon>
        <taxon>Sphingomonadales</taxon>
        <taxon>Sphingomonadaceae</taxon>
        <taxon>Sphingobium</taxon>
    </lineage>
</organism>